<reference evidence="11 12" key="1">
    <citation type="submission" date="2018-09" db="EMBL/GenBank/DDBJ databases">
        <title>Genome comparison of Alicycliphilus sp. BQ1, a polyurethanolytic bacterium, with its closest phylogenetic relatives Alicycliphilus denitrificans BC and K601, unable to attack polyurethane.</title>
        <authorList>
            <person name="Loza-Tavera H."/>
            <person name="Lozano L."/>
            <person name="Cevallos M."/>
            <person name="Maya-Lucas O."/>
            <person name="Garcia-Mena J."/>
            <person name="Hernandez J."/>
        </authorList>
    </citation>
    <scope>NUCLEOTIDE SEQUENCE [LARGE SCALE GENOMIC DNA]</scope>
    <source>
        <strain evidence="11 12">BQ1</strain>
    </source>
</reference>
<comment type="similarity">
    <text evidence="7">Belongs to the YfgM family.</text>
</comment>
<dbReference type="InterPro" id="IPR011990">
    <property type="entry name" value="TPR-like_helical_dom_sf"/>
</dbReference>
<dbReference type="PIRSF" id="PIRSF006170">
    <property type="entry name" value="YfgM"/>
    <property type="match status" value="1"/>
</dbReference>
<keyword evidence="4 9" id="KW-1133">Transmembrane helix</keyword>
<evidence type="ECO:0000256" key="6">
    <source>
        <dbReference type="ARBA" id="ARBA00023186"/>
    </source>
</evidence>
<evidence type="ECO:0000256" key="5">
    <source>
        <dbReference type="ARBA" id="ARBA00023136"/>
    </source>
</evidence>
<dbReference type="PANTHER" id="PTHR38035:SF1">
    <property type="entry name" value="ANCILLARY SECYEG TRANSLOCON SUBUNIT"/>
    <property type="match status" value="1"/>
</dbReference>
<proteinExistence type="inferred from homology"/>
<dbReference type="AlphaFoldDB" id="A0A3R7ISH6"/>
<dbReference type="GO" id="GO:0005886">
    <property type="term" value="C:plasma membrane"/>
    <property type="evidence" value="ECO:0007669"/>
    <property type="project" value="UniProtKB-SubCell"/>
</dbReference>
<evidence type="ECO:0000256" key="9">
    <source>
        <dbReference type="SAM" id="Phobius"/>
    </source>
</evidence>
<evidence type="ECO:0000313" key="12">
    <source>
        <dbReference type="Proteomes" id="UP000216225"/>
    </source>
</evidence>
<keyword evidence="6" id="KW-0143">Chaperone</keyword>
<dbReference type="RefSeq" id="WP_094437755.1">
    <property type="nucleotide sequence ID" value="NZ_NKDB02000002.1"/>
</dbReference>
<feature type="domain" description="Ancillary SecYEG translocon subunit/Cell division coordinator CpoB TPR" evidence="10">
    <location>
        <begin position="17"/>
        <end position="210"/>
    </location>
</feature>
<sequence>MANNFDLQEQEQLDELKHFWNTWGTPITWVLIIVLGGFAAWNGYQLWQSRQAQQATALVEAVELAAQSGDLARVEQAFGDLKSGYGGTIQAGQAGLLAAKALADAGKWDAAKGVLAWVADKASDEGYMALARLRLAGVLIEEKAYDEALAQLSARFPAEFAGAVADRKGDVLALQDKKQEAIAEYRRAYQALDAGIEYRRLVEAKLNALGAQVETVASAAPAGGAQ</sequence>
<protein>
    <recommendedName>
        <fullName evidence="8">Ancillary SecYEG translocon subunit</fullName>
    </recommendedName>
</protein>
<evidence type="ECO:0000256" key="4">
    <source>
        <dbReference type="ARBA" id="ARBA00022989"/>
    </source>
</evidence>
<dbReference type="InterPro" id="IPR018704">
    <property type="entry name" value="SecYEG/CpoB_TPR"/>
</dbReference>
<dbReference type="GO" id="GO:0044877">
    <property type="term" value="F:protein-containing complex binding"/>
    <property type="evidence" value="ECO:0007669"/>
    <property type="project" value="InterPro"/>
</dbReference>
<gene>
    <name evidence="11" type="ORF">CE154_008935</name>
</gene>
<comment type="caution">
    <text evidence="11">The sequence shown here is derived from an EMBL/GenBank/DDBJ whole genome shotgun (WGS) entry which is preliminary data.</text>
</comment>
<keyword evidence="5 9" id="KW-0472">Membrane</keyword>
<evidence type="ECO:0000259" key="10">
    <source>
        <dbReference type="Pfam" id="PF09976"/>
    </source>
</evidence>
<keyword evidence="3 9" id="KW-0812">Transmembrane</keyword>
<dbReference type="InterPro" id="IPR026039">
    <property type="entry name" value="YfgM"/>
</dbReference>
<comment type="subcellular location">
    <subcellularLocation>
        <location evidence="1">Cell membrane</location>
        <topology evidence="1">Single-pass type II membrane protein</topology>
    </subcellularLocation>
</comment>
<keyword evidence="2" id="KW-1003">Cell membrane</keyword>
<evidence type="ECO:0000256" key="3">
    <source>
        <dbReference type="ARBA" id="ARBA00022692"/>
    </source>
</evidence>
<dbReference type="Gene3D" id="1.25.40.10">
    <property type="entry name" value="Tetratricopeptide repeat domain"/>
    <property type="match status" value="1"/>
</dbReference>
<evidence type="ECO:0000256" key="2">
    <source>
        <dbReference type="ARBA" id="ARBA00022475"/>
    </source>
</evidence>
<dbReference type="EMBL" id="NKDB02000002">
    <property type="protein sequence ID" value="RKJ96168.1"/>
    <property type="molecule type" value="Genomic_DNA"/>
</dbReference>
<evidence type="ECO:0000256" key="8">
    <source>
        <dbReference type="ARBA" id="ARBA00024235"/>
    </source>
</evidence>
<evidence type="ECO:0000313" key="11">
    <source>
        <dbReference type="EMBL" id="RKJ96168.1"/>
    </source>
</evidence>
<dbReference type="Pfam" id="PF09976">
    <property type="entry name" value="TPR_21"/>
    <property type="match status" value="1"/>
</dbReference>
<evidence type="ECO:0000256" key="1">
    <source>
        <dbReference type="ARBA" id="ARBA00004401"/>
    </source>
</evidence>
<name>A0A3R7ISH6_9BURK</name>
<dbReference type="PANTHER" id="PTHR38035">
    <property type="entry name" value="UPF0070 PROTEIN YFGM"/>
    <property type="match status" value="1"/>
</dbReference>
<accession>A0A3R7ISH6</accession>
<dbReference type="Proteomes" id="UP000216225">
    <property type="component" value="Unassembled WGS sequence"/>
</dbReference>
<feature type="transmembrane region" description="Helical" evidence="9">
    <location>
        <begin position="20"/>
        <end position="41"/>
    </location>
</feature>
<evidence type="ECO:0000256" key="7">
    <source>
        <dbReference type="ARBA" id="ARBA00024197"/>
    </source>
</evidence>
<organism evidence="11 12">
    <name type="scientific">Alicycliphilus denitrificans</name>
    <dbReference type="NCBI Taxonomy" id="179636"/>
    <lineage>
        <taxon>Bacteria</taxon>
        <taxon>Pseudomonadati</taxon>
        <taxon>Pseudomonadota</taxon>
        <taxon>Betaproteobacteria</taxon>
        <taxon>Burkholderiales</taxon>
        <taxon>Comamonadaceae</taxon>
        <taxon>Alicycliphilus</taxon>
    </lineage>
</organism>